<dbReference type="SUPFAM" id="SSF53167">
    <property type="entry name" value="Purine and uridine phosphorylases"/>
    <property type="match status" value="1"/>
</dbReference>
<reference evidence="4 5" key="1">
    <citation type="submission" date="2017-10" db="EMBL/GenBank/DDBJ databases">
        <title>Comparative genomics in systemic dimorphic fungi from Ajellomycetaceae.</title>
        <authorList>
            <person name="Munoz J.F."/>
            <person name="Mcewen J.G."/>
            <person name="Clay O.K."/>
            <person name="Cuomo C.A."/>
        </authorList>
    </citation>
    <scope>NUCLEOTIDE SEQUENCE [LARGE SCALE GENOMIC DNA]</scope>
    <source>
        <strain evidence="4 5">UAMH130</strain>
    </source>
</reference>
<keyword evidence="1" id="KW-0677">Repeat</keyword>
<dbReference type="STRING" id="2060905.A0A2B7WQ72"/>
<evidence type="ECO:0000313" key="5">
    <source>
        <dbReference type="Proteomes" id="UP000224080"/>
    </source>
</evidence>
<dbReference type="Gene3D" id="3.40.50.1580">
    <property type="entry name" value="Nucleoside phosphorylase domain"/>
    <property type="match status" value="1"/>
</dbReference>
<protein>
    <submittedName>
        <fullName evidence="4">Uncharacterized protein</fullName>
    </submittedName>
</protein>
<evidence type="ECO:0000256" key="1">
    <source>
        <dbReference type="ARBA" id="ARBA00022737"/>
    </source>
</evidence>
<feature type="domain" description="GPI inositol-deacylase winged helix" evidence="2">
    <location>
        <begin position="653"/>
        <end position="733"/>
    </location>
</feature>
<evidence type="ECO:0000259" key="2">
    <source>
        <dbReference type="Pfam" id="PF22939"/>
    </source>
</evidence>
<comment type="caution">
    <text evidence="4">The sequence shown here is derived from an EMBL/GenBank/DDBJ whole genome shotgun (WGS) entry which is preliminary data.</text>
</comment>
<keyword evidence="5" id="KW-1185">Reference proteome</keyword>
<feature type="non-terminal residue" evidence="4">
    <location>
        <position position="874"/>
    </location>
</feature>
<sequence length="874" mass="97965">MSNPDDYIVGWICAIHPEYVAARAFLDERHENPEHLSDNYALGKIGKHNVAIAVLPTGEYGTASAARVAEGMQHTFPNIRIGLMVGIGGGVPSQKHDIRLGDIVVSIPGNGEGGVIQYDFGKTIQGQTFQRTSHLDQPPTALREAVAGIRARYTEDGHQLEDMINDISKKKPRLRKAYTRPDPASDRLYLNHIVHPPQGQSNCVVSCGDEPPNLILRHKRTEDEDDPQIHYGLIASGNQLMKDALIRDKLAAEKDVLCFEMEAAGLVNHFPCLVIRGICDYADSHKNKEWQGYAAMAAAAYTKDLLRRIPPRKVEAEERIKDILSAVNKVEKITQDTYAAVNKLDQRGKDQECEAILNWLAPTTYATQQTDFMGRRQEGTGEWLLDSDEFQSWIGQNKQTLFCPGIPGAGKTIATSIVVDHVNRKFRSSGCGIAYLYCNFRRQNEQQPKDLLMTLLRQFARPDVPETVRSLYKDHQANETRPAFDEVRRVLLSVVTGYPRAFIMIDALDECRASGGVRSQFMSAIFSLQSKTQVNIFATARPIPDIEQEFQRINAVSLEIRASDADMGRYIDGHISRLPSFVENCPDFINQMKAAIIKAAKGMFLLAILHMDFLESKINLMRMEQALQELPEGLDASYKEAMERIRNQKRDYSDLAIRTLSWITFAKRPLTGLELQHALAVMENTSALDERNITDIELIISVCAGLVTIDKESDIIRLVHYTTQEYLERTQKNSLPNAHTDITKTCVTYLSFGIFETGYCPNKDALTQRFESNILYQYAAWNWGYHASKSSIEEGKLVMNLLQSTAKRSACSQAMLNKSWFISSTKMTGLHITAYFGLEKAASALLGRNADIESKDYSDKTPLSLAAENGHDSV</sequence>
<proteinExistence type="predicted"/>
<organism evidence="4 5">
    <name type="scientific">Blastomyces parvus</name>
    <dbReference type="NCBI Taxonomy" id="2060905"/>
    <lineage>
        <taxon>Eukaryota</taxon>
        <taxon>Fungi</taxon>
        <taxon>Dikarya</taxon>
        <taxon>Ascomycota</taxon>
        <taxon>Pezizomycotina</taxon>
        <taxon>Eurotiomycetes</taxon>
        <taxon>Eurotiomycetidae</taxon>
        <taxon>Onygenales</taxon>
        <taxon>Ajellomycetaceae</taxon>
        <taxon>Blastomyces</taxon>
    </lineage>
</organism>
<dbReference type="InterPro" id="IPR056884">
    <property type="entry name" value="NPHP3-like_N"/>
</dbReference>
<dbReference type="GO" id="GO:0009116">
    <property type="term" value="P:nucleoside metabolic process"/>
    <property type="evidence" value="ECO:0007669"/>
    <property type="project" value="InterPro"/>
</dbReference>
<dbReference type="Gene3D" id="3.40.50.300">
    <property type="entry name" value="P-loop containing nucleotide triphosphate hydrolases"/>
    <property type="match status" value="1"/>
</dbReference>
<dbReference type="InterPro" id="IPR035994">
    <property type="entry name" value="Nucleoside_phosphorylase_sf"/>
</dbReference>
<gene>
    <name evidence="4" type="ORF">GX51_06590</name>
</gene>
<evidence type="ECO:0000313" key="4">
    <source>
        <dbReference type="EMBL" id="PGG98794.1"/>
    </source>
</evidence>
<dbReference type="SUPFAM" id="SSF52540">
    <property type="entry name" value="P-loop containing nucleoside triphosphate hydrolases"/>
    <property type="match status" value="1"/>
</dbReference>
<dbReference type="InterPro" id="IPR027417">
    <property type="entry name" value="P-loop_NTPase"/>
</dbReference>
<dbReference type="InterPro" id="IPR053137">
    <property type="entry name" value="NLR-like"/>
</dbReference>
<feature type="domain" description="Nephrocystin 3-like N-terminal" evidence="3">
    <location>
        <begin position="379"/>
        <end position="541"/>
    </location>
</feature>
<dbReference type="GO" id="GO:0003824">
    <property type="term" value="F:catalytic activity"/>
    <property type="evidence" value="ECO:0007669"/>
    <property type="project" value="InterPro"/>
</dbReference>
<dbReference type="Pfam" id="PF22939">
    <property type="entry name" value="WHD_GPIID"/>
    <property type="match status" value="1"/>
</dbReference>
<dbReference type="PANTHER" id="PTHR46082">
    <property type="entry name" value="ATP/GTP-BINDING PROTEIN-RELATED"/>
    <property type="match status" value="1"/>
</dbReference>
<dbReference type="InterPro" id="IPR036770">
    <property type="entry name" value="Ankyrin_rpt-contain_sf"/>
</dbReference>
<dbReference type="InterPro" id="IPR054471">
    <property type="entry name" value="GPIID_WHD"/>
</dbReference>
<dbReference type="PANTHER" id="PTHR46082:SF11">
    <property type="entry name" value="AAA+ ATPASE DOMAIN-CONTAINING PROTEIN-RELATED"/>
    <property type="match status" value="1"/>
</dbReference>
<name>A0A2B7WQ72_9EURO</name>
<dbReference type="Proteomes" id="UP000224080">
    <property type="component" value="Unassembled WGS sequence"/>
</dbReference>
<accession>A0A2B7WQ72</accession>
<dbReference type="EMBL" id="PDNC01000112">
    <property type="protein sequence ID" value="PGG98794.1"/>
    <property type="molecule type" value="Genomic_DNA"/>
</dbReference>
<dbReference type="OrthoDB" id="5416940at2759"/>
<evidence type="ECO:0000259" key="3">
    <source>
        <dbReference type="Pfam" id="PF24883"/>
    </source>
</evidence>
<dbReference type="SUPFAM" id="SSF48403">
    <property type="entry name" value="Ankyrin repeat"/>
    <property type="match status" value="1"/>
</dbReference>
<dbReference type="AlphaFoldDB" id="A0A2B7WQ72"/>
<dbReference type="Gene3D" id="1.25.40.20">
    <property type="entry name" value="Ankyrin repeat-containing domain"/>
    <property type="match status" value="1"/>
</dbReference>
<dbReference type="Pfam" id="PF24883">
    <property type="entry name" value="NPHP3_N"/>
    <property type="match status" value="1"/>
</dbReference>